<name>A0ABX2QS19_9PSED</name>
<evidence type="ECO:0000313" key="1">
    <source>
        <dbReference type="EMBL" id="NWD94183.1"/>
    </source>
</evidence>
<reference evidence="1 2" key="1">
    <citation type="submission" date="2020-04" db="EMBL/GenBank/DDBJ databases">
        <title>Molecular characterization of pseudomonads from Agaricus bisporus reveal novel blotch 2 pathogens in Western Europe.</title>
        <authorList>
            <person name="Taparia T."/>
            <person name="Krijger M."/>
            <person name="Haynes E."/>
            <person name="Elpinstone J.G."/>
            <person name="Noble R."/>
            <person name="Van Der Wolf J."/>
        </authorList>
    </citation>
    <scope>NUCLEOTIDE SEQUENCE [LARGE SCALE GENOMIC DNA]</scope>
    <source>
        <strain evidence="1 2">P7774</strain>
    </source>
</reference>
<comment type="caution">
    <text evidence="1">The sequence shown here is derived from an EMBL/GenBank/DDBJ whole genome shotgun (WGS) entry which is preliminary data.</text>
</comment>
<proteinExistence type="predicted"/>
<gene>
    <name evidence="1" type="ORF">HX871_07130</name>
</gene>
<dbReference type="RefSeq" id="WP_177049233.1">
    <property type="nucleotide sequence ID" value="NZ_JACAQM010000001.1"/>
</dbReference>
<protein>
    <submittedName>
        <fullName evidence="1">Uncharacterized protein</fullName>
    </submittedName>
</protein>
<accession>A0ABX2QS19</accession>
<organism evidence="1 2">
    <name type="scientific">Pseudomonas reactans</name>
    <dbReference type="NCBI Taxonomy" id="117680"/>
    <lineage>
        <taxon>Bacteria</taxon>
        <taxon>Pseudomonadati</taxon>
        <taxon>Pseudomonadota</taxon>
        <taxon>Gammaproteobacteria</taxon>
        <taxon>Pseudomonadales</taxon>
        <taxon>Pseudomonadaceae</taxon>
        <taxon>Pseudomonas</taxon>
    </lineage>
</organism>
<dbReference type="EMBL" id="JACARY010000009">
    <property type="protein sequence ID" value="NWD94183.1"/>
    <property type="molecule type" value="Genomic_DNA"/>
</dbReference>
<keyword evidence="2" id="KW-1185">Reference proteome</keyword>
<dbReference type="Proteomes" id="UP000572863">
    <property type="component" value="Unassembled WGS sequence"/>
</dbReference>
<evidence type="ECO:0000313" key="2">
    <source>
        <dbReference type="Proteomes" id="UP000572863"/>
    </source>
</evidence>
<sequence length="79" mass="8788">MSHKTRVKFTIKETGDGTPYLYMEALDSIPNFPSDPPAFDLPPGTDMKKAKEIANYLNSNLATYRPEPSKPSVGWQPMG</sequence>